<dbReference type="AlphaFoldDB" id="A0A222FHS9"/>
<evidence type="ECO:0000256" key="6">
    <source>
        <dbReference type="SAM" id="Phobius"/>
    </source>
</evidence>
<accession>A0A222FHS9</accession>
<keyword evidence="2" id="KW-1003">Cell membrane</keyword>
<evidence type="ECO:0008006" key="9">
    <source>
        <dbReference type="Google" id="ProtNLM"/>
    </source>
</evidence>
<sequence>MPGLLILLACLIAGHLLNFLFALPVPAAILGMLILLAVLIVLGKTPAVLQHTTATLSPLLPLFLIPVSTGIVTQGDIIAEYGPTLLAILIISLIPGILVCGWIMGKGKLHD</sequence>
<name>A0A222FHS9_9GAMM</name>
<evidence type="ECO:0000256" key="3">
    <source>
        <dbReference type="ARBA" id="ARBA00022692"/>
    </source>
</evidence>
<dbReference type="GO" id="GO:0005886">
    <property type="term" value="C:plasma membrane"/>
    <property type="evidence" value="ECO:0007669"/>
    <property type="project" value="UniProtKB-SubCell"/>
</dbReference>
<evidence type="ECO:0000256" key="5">
    <source>
        <dbReference type="ARBA" id="ARBA00023136"/>
    </source>
</evidence>
<keyword evidence="8" id="KW-1185">Reference proteome</keyword>
<gene>
    <name evidence="7" type="ORF">CHH28_03440</name>
</gene>
<dbReference type="KEGG" id="bsan:CHH28_03440"/>
<evidence type="ECO:0000256" key="2">
    <source>
        <dbReference type="ARBA" id="ARBA00022475"/>
    </source>
</evidence>
<evidence type="ECO:0000256" key="4">
    <source>
        <dbReference type="ARBA" id="ARBA00022989"/>
    </source>
</evidence>
<feature type="transmembrane region" description="Helical" evidence="6">
    <location>
        <begin position="59"/>
        <end position="79"/>
    </location>
</feature>
<dbReference type="PANTHER" id="PTHR33931:SF2">
    <property type="entry name" value="HOLIN-LIKE PROTEIN CIDA"/>
    <property type="match status" value="1"/>
</dbReference>
<dbReference type="InterPro" id="IPR005538">
    <property type="entry name" value="LrgA/CidA"/>
</dbReference>
<feature type="transmembrane region" description="Helical" evidence="6">
    <location>
        <begin position="85"/>
        <end position="105"/>
    </location>
</feature>
<feature type="transmembrane region" description="Helical" evidence="6">
    <location>
        <begin position="28"/>
        <end position="47"/>
    </location>
</feature>
<dbReference type="RefSeq" id="WP_094058992.1">
    <property type="nucleotide sequence ID" value="NZ_CP022530.1"/>
</dbReference>
<evidence type="ECO:0000256" key="1">
    <source>
        <dbReference type="ARBA" id="ARBA00004651"/>
    </source>
</evidence>
<evidence type="ECO:0000313" key="7">
    <source>
        <dbReference type="EMBL" id="ASP37783.1"/>
    </source>
</evidence>
<keyword evidence="5 6" id="KW-0472">Membrane</keyword>
<organism evidence="7 8">
    <name type="scientific">Bacterioplanes sanyensis</name>
    <dbReference type="NCBI Taxonomy" id="1249553"/>
    <lineage>
        <taxon>Bacteria</taxon>
        <taxon>Pseudomonadati</taxon>
        <taxon>Pseudomonadota</taxon>
        <taxon>Gammaproteobacteria</taxon>
        <taxon>Oceanospirillales</taxon>
        <taxon>Oceanospirillaceae</taxon>
        <taxon>Bacterioplanes</taxon>
    </lineage>
</organism>
<dbReference type="PANTHER" id="PTHR33931">
    <property type="entry name" value="HOLIN-LIKE PROTEIN CIDA-RELATED"/>
    <property type="match status" value="1"/>
</dbReference>
<dbReference type="OrthoDB" id="385012at2"/>
<evidence type="ECO:0000313" key="8">
    <source>
        <dbReference type="Proteomes" id="UP000202440"/>
    </source>
</evidence>
<dbReference type="EMBL" id="CP022530">
    <property type="protein sequence ID" value="ASP37783.1"/>
    <property type="molecule type" value="Genomic_DNA"/>
</dbReference>
<proteinExistence type="predicted"/>
<comment type="subcellular location">
    <subcellularLocation>
        <location evidence="1">Cell membrane</location>
        <topology evidence="1">Multi-pass membrane protein</topology>
    </subcellularLocation>
</comment>
<protein>
    <recommendedName>
        <fullName evidence="9">CidA/LrgA family protein</fullName>
    </recommendedName>
</protein>
<dbReference type="Proteomes" id="UP000202440">
    <property type="component" value="Chromosome"/>
</dbReference>
<reference evidence="7 8" key="1">
    <citation type="submission" date="2017-07" db="EMBL/GenBank/DDBJ databases">
        <title>Annotated genome sequence of Bacterioplanes sanyensis isolated from Red Sea.</title>
        <authorList>
            <person name="Rehman Z.U."/>
        </authorList>
    </citation>
    <scope>NUCLEOTIDE SEQUENCE [LARGE SCALE GENOMIC DNA]</scope>
    <source>
        <strain evidence="7 8">NV9</strain>
    </source>
</reference>
<keyword evidence="4 6" id="KW-1133">Transmembrane helix</keyword>
<dbReference type="Pfam" id="PF03788">
    <property type="entry name" value="LrgA"/>
    <property type="match status" value="1"/>
</dbReference>
<keyword evidence="3 6" id="KW-0812">Transmembrane</keyword>